<dbReference type="Proteomes" id="UP000019149">
    <property type="component" value="Unassembled WGS sequence"/>
</dbReference>
<dbReference type="EMBL" id="APAU02000202">
    <property type="protein sequence ID" value="EUB54890.1"/>
    <property type="molecule type" value="Genomic_DNA"/>
</dbReference>
<name>W6U1A4_ECHGR</name>
<comment type="caution">
    <text evidence="1">The sequence shown here is derived from an EMBL/GenBank/DDBJ whole genome shotgun (WGS) entry which is preliminary data.</text>
</comment>
<dbReference type="CTD" id="36345966"/>
<dbReference type="RefSeq" id="XP_024346086.1">
    <property type="nucleotide sequence ID" value="XM_024499500.1"/>
</dbReference>
<sequence length="238" mass="26973">MLISGDPFPTTLYIFCLGYRFEVEMSVKVNTNTKRDCETSTNYFELGKKIKAISVVRRETVKQMSRGKEFFLMTSGSECTSCFFYAANKTNLLGLNSLLEQMKIVGTHVFEMSDGQVGVIKLLSPQMCTPATSSAENQKNNAGFMLNKCQMNYTFSCQFSQCIKQYDILCYLECFVDLNVNLMKRGNHLICVNALFIYLLEKYKLMNAISFGSFTLLSLDASRNDVLHSTSPAYADWI</sequence>
<protein>
    <submittedName>
        <fullName evidence="1">Uncharacterized protein</fullName>
    </submittedName>
</protein>
<dbReference type="AlphaFoldDB" id="W6U1A4"/>
<evidence type="ECO:0000313" key="1">
    <source>
        <dbReference type="EMBL" id="EUB54890.1"/>
    </source>
</evidence>
<dbReference type="KEGG" id="egl:EGR_10251"/>
<dbReference type="GeneID" id="36345966"/>
<organism evidence="1 2">
    <name type="scientific">Echinococcus granulosus</name>
    <name type="common">Hydatid tapeworm</name>
    <dbReference type="NCBI Taxonomy" id="6210"/>
    <lineage>
        <taxon>Eukaryota</taxon>
        <taxon>Metazoa</taxon>
        <taxon>Spiralia</taxon>
        <taxon>Lophotrochozoa</taxon>
        <taxon>Platyhelminthes</taxon>
        <taxon>Cestoda</taxon>
        <taxon>Eucestoda</taxon>
        <taxon>Cyclophyllidea</taxon>
        <taxon>Taeniidae</taxon>
        <taxon>Echinococcus</taxon>
        <taxon>Echinococcus granulosus group</taxon>
    </lineage>
</organism>
<keyword evidence="2" id="KW-1185">Reference proteome</keyword>
<accession>W6U1A4</accession>
<gene>
    <name evidence="1" type="ORF">EGR_10251</name>
</gene>
<reference evidence="1 2" key="1">
    <citation type="journal article" date="2013" name="Nat. Genet.">
        <title>The genome of the hydatid tapeworm Echinococcus granulosus.</title>
        <authorList>
            <person name="Zheng H."/>
            <person name="Zhang W."/>
            <person name="Zhang L."/>
            <person name="Zhang Z."/>
            <person name="Li J."/>
            <person name="Lu G."/>
            <person name="Zhu Y."/>
            <person name="Wang Y."/>
            <person name="Huang Y."/>
            <person name="Liu J."/>
            <person name="Kang H."/>
            <person name="Chen J."/>
            <person name="Wang L."/>
            <person name="Chen A."/>
            <person name="Yu S."/>
            <person name="Gao Z."/>
            <person name="Jin L."/>
            <person name="Gu W."/>
            <person name="Wang Z."/>
            <person name="Zhao L."/>
            <person name="Shi B."/>
            <person name="Wen H."/>
            <person name="Lin R."/>
            <person name="Jones M.K."/>
            <person name="Brejova B."/>
            <person name="Vinar T."/>
            <person name="Zhao G."/>
            <person name="McManus D.P."/>
            <person name="Chen Z."/>
            <person name="Zhou Y."/>
            <person name="Wang S."/>
        </authorList>
    </citation>
    <scope>NUCLEOTIDE SEQUENCE [LARGE SCALE GENOMIC DNA]</scope>
</reference>
<evidence type="ECO:0000313" key="2">
    <source>
        <dbReference type="Proteomes" id="UP000019149"/>
    </source>
</evidence>
<proteinExistence type="predicted"/>